<gene>
    <name evidence="1" type="ORF">EW093_00855</name>
</gene>
<dbReference type="Proteomes" id="UP000323824">
    <property type="component" value="Chromosome"/>
</dbReference>
<evidence type="ECO:0000313" key="1">
    <source>
        <dbReference type="EMBL" id="QEN03312.1"/>
    </source>
</evidence>
<evidence type="ECO:0000313" key="2">
    <source>
        <dbReference type="Proteomes" id="UP000323824"/>
    </source>
</evidence>
<sequence>MNKYNDIYTDEFMCSSCRNLDIKTGICIKCDAGSNYSPMTFPVYNIVLMFLSLNEGLKIAKDNHNSDQYIITMQNGFIEALKFVLEPYGNINSILHEFSTMIMEDSIDYIEPKEIENAIASFNFYKQETKEEIAFRSKIGSIRPNVVACNNCKNKKHFNTEYCWSCDAGSNFNSGIRSINTIQKMFMFINTVIGEKVNKGQSNNIQLNMGIAEGLKWIIKPFTTEEELNNKYGFSYVSEQDIQSVINLENENFKNRNYKIIIGENNVSQESIETKVIQLLRESIEKQLVGVGDIDPEIENSDLIERWLSEIVAIGFADYDLNSASLKLFETLNPIKNSAFKKVNLDDIRSRISLSYQRFSAEVQAFINYIELKGKESDEVILYKVKEELNYVDEGSFCLNG</sequence>
<proteinExistence type="predicted"/>
<reference evidence="1 2" key="2">
    <citation type="submission" date="2019-09" db="EMBL/GenBank/DDBJ databases">
        <title>Complete Genome Sequence and Methylome Analysis of free living Spirochaetas.</title>
        <authorList>
            <person name="Leshcheva N."/>
            <person name="Mikheeva N."/>
        </authorList>
    </citation>
    <scope>NUCLEOTIDE SEQUENCE [LARGE SCALE GENOMIC DNA]</scope>
    <source>
        <strain evidence="1 2">P</strain>
    </source>
</reference>
<dbReference type="KEGG" id="sper:EW093_00855"/>
<organism evidence="1 2">
    <name type="scientific">Thiospirochaeta perfilievii</name>
    <dbReference type="NCBI Taxonomy" id="252967"/>
    <lineage>
        <taxon>Bacteria</taxon>
        <taxon>Pseudomonadati</taxon>
        <taxon>Spirochaetota</taxon>
        <taxon>Spirochaetia</taxon>
        <taxon>Spirochaetales</taxon>
        <taxon>Spirochaetaceae</taxon>
        <taxon>Thiospirochaeta</taxon>
    </lineage>
</organism>
<protein>
    <submittedName>
        <fullName evidence="1">Uncharacterized protein</fullName>
    </submittedName>
</protein>
<reference evidence="1 2" key="1">
    <citation type="submission" date="2019-02" db="EMBL/GenBank/DDBJ databases">
        <authorList>
            <person name="Fomenkov A."/>
            <person name="Dubinina G."/>
            <person name="Grabovich M."/>
            <person name="Vincze T."/>
            <person name="Roberts R.J."/>
        </authorList>
    </citation>
    <scope>NUCLEOTIDE SEQUENCE [LARGE SCALE GENOMIC DNA]</scope>
    <source>
        <strain evidence="1 2">P</strain>
    </source>
</reference>
<keyword evidence="2" id="KW-1185">Reference proteome</keyword>
<dbReference type="AlphaFoldDB" id="A0A5C1QAY1"/>
<name>A0A5C1QAY1_9SPIO</name>
<dbReference type="RefSeq" id="WP_149566572.1">
    <property type="nucleotide sequence ID" value="NZ_CP035807.1"/>
</dbReference>
<dbReference type="EMBL" id="CP035807">
    <property type="protein sequence ID" value="QEN03312.1"/>
    <property type="molecule type" value="Genomic_DNA"/>
</dbReference>
<accession>A0A5C1QAY1</accession>